<dbReference type="Proteomes" id="UP000466848">
    <property type="component" value="Chromosome"/>
</dbReference>
<keyword evidence="3" id="KW-1185">Reference proteome</keyword>
<reference evidence="2 3" key="1">
    <citation type="submission" date="2020-02" db="EMBL/GenBank/DDBJ databases">
        <authorList>
            <person name="Kim Y.B."/>
            <person name="Roh S.W."/>
        </authorList>
    </citation>
    <scope>NUCLEOTIDE SEQUENCE [LARGE SCALE GENOMIC DNA]</scope>
    <source>
        <strain evidence="2 3">DSM 103574</strain>
    </source>
</reference>
<proteinExistence type="predicted"/>
<gene>
    <name evidence="2" type="ORF">Ami103574_10900</name>
</gene>
<feature type="transmembrane region" description="Helical" evidence="1">
    <location>
        <begin position="102"/>
        <end position="120"/>
    </location>
</feature>
<sequence length="313" mass="36216">MNEEILNILIPMLLGMGGLLLFYILLENSLKKKVEQIKGFIEEKKKKVRLKRSQTKFDKHLKMLIQANGLNFTPDKLEGVILIIFIASMCLTVRVLLLGTAIFLSVGLAIMPYLLLRVRLEEMRAMSSREAEVLVNAFLIKYRAKQRNIEETLEAIIKEKSIKNTKPLLLKLLFKLQNTKNKAEIKAAVEVFVYSINTNWARLLGSNVYQATTLNIDVTLSLEDLLVQLREARRLWEKQKRDTAEPRRILWGIPILYFFFAYISWSKLGLSANELFYNQFASKQGVSFFMLIVIGFTLSLILVKLRFSRKFDC</sequence>
<keyword evidence="1" id="KW-0812">Transmembrane</keyword>
<feature type="transmembrane region" description="Helical" evidence="1">
    <location>
        <begin position="285"/>
        <end position="303"/>
    </location>
</feature>
<keyword evidence="1" id="KW-1133">Transmembrane helix</keyword>
<dbReference type="RefSeq" id="WP_163067037.1">
    <property type="nucleotide sequence ID" value="NZ_CP048649.1"/>
</dbReference>
<organism evidence="2 3">
    <name type="scientific">Aminipila butyrica</name>
    <dbReference type="NCBI Taxonomy" id="433296"/>
    <lineage>
        <taxon>Bacteria</taxon>
        <taxon>Bacillati</taxon>
        <taxon>Bacillota</taxon>
        <taxon>Clostridia</taxon>
        <taxon>Peptostreptococcales</taxon>
        <taxon>Anaerovoracaceae</taxon>
        <taxon>Aminipila</taxon>
    </lineage>
</organism>
<dbReference type="AlphaFoldDB" id="A0A858BW24"/>
<feature type="transmembrane region" description="Helical" evidence="1">
    <location>
        <begin position="248"/>
        <end position="265"/>
    </location>
</feature>
<evidence type="ECO:0000313" key="2">
    <source>
        <dbReference type="EMBL" id="QIB69797.1"/>
    </source>
</evidence>
<feature type="transmembrane region" description="Helical" evidence="1">
    <location>
        <begin position="6"/>
        <end position="26"/>
    </location>
</feature>
<dbReference type="EMBL" id="CP048649">
    <property type="protein sequence ID" value="QIB69797.1"/>
    <property type="molecule type" value="Genomic_DNA"/>
</dbReference>
<protein>
    <recommendedName>
        <fullName evidence="4">Type ii secretion system (T2ss) protein f</fullName>
    </recommendedName>
</protein>
<accession>A0A858BW24</accession>
<evidence type="ECO:0008006" key="4">
    <source>
        <dbReference type="Google" id="ProtNLM"/>
    </source>
</evidence>
<evidence type="ECO:0000256" key="1">
    <source>
        <dbReference type="SAM" id="Phobius"/>
    </source>
</evidence>
<evidence type="ECO:0000313" key="3">
    <source>
        <dbReference type="Proteomes" id="UP000466848"/>
    </source>
</evidence>
<name>A0A858BW24_9FIRM</name>
<keyword evidence="1" id="KW-0472">Membrane</keyword>
<dbReference type="KEGG" id="abut:Ami103574_10900"/>